<evidence type="ECO:0000256" key="10">
    <source>
        <dbReference type="ARBA" id="ARBA00025368"/>
    </source>
</evidence>
<dbReference type="SUPFAM" id="SSF52218">
    <property type="entry name" value="Flavoproteins"/>
    <property type="match status" value="1"/>
</dbReference>
<dbReference type="Gene3D" id="3.20.20.70">
    <property type="entry name" value="Aldolase class I"/>
    <property type="match status" value="1"/>
</dbReference>
<dbReference type="InterPro" id="IPR013785">
    <property type="entry name" value="Aldolase_TIM"/>
</dbReference>
<dbReference type="InterPro" id="IPR001094">
    <property type="entry name" value="Flavdoxin-like"/>
</dbReference>
<dbReference type="PANTHER" id="PTHR30352:SF5">
    <property type="entry name" value="PYRUVATE FORMATE-LYASE 1-ACTIVATING ENZYME"/>
    <property type="match status" value="1"/>
</dbReference>
<gene>
    <name evidence="13" type="ORF">M9Y10_014198</name>
</gene>
<dbReference type="EC" id="4.1.3.44" evidence="4"/>
<dbReference type="Pfam" id="PF00258">
    <property type="entry name" value="Flavodoxin_1"/>
    <property type="match status" value="1"/>
</dbReference>
<dbReference type="InterPro" id="IPR034457">
    <property type="entry name" value="Organic_radical-activating"/>
</dbReference>
<name>A0ABR2L228_9EUKA</name>
<evidence type="ECO:0000259" key="11">
    <source>
        <dbReference type="PROSITE" id="PS50902"/>
    </source>
</evidence>
<dbReference type="SFLD" id="SFLDG01101">
    <property type="entry name" value="Uncharacterised_Radical_SAM_Su"/>
    <property type="match status" value="1"/>
</dbReference>
<dbReference type="NCBIfam" id="TIGR04337">
    <property type="entry name" value="AmmeMemoSam_rS"/>
    <property type="match status" value="1"/>
</dbReference>
<evidence type="ECO:0000256" key="8">
    <source>
        <dbReference type="ARBA" id="ARBA00023004"/>
    </source>
</evidence>
<evidence type="ECO:0000256" key="4">
    <source>
        <dbReference type="ARBA" id="ARBA00012821"/>
    </source>
</evidence>
<evidence type="ECO:0000256" key="6">
    <source>
        <dbReference type="ARBA" id="ARBA00022691"/>
    </source>
</evidence>
<dbReference type="PROSITE" id="PS50902">
    <property type="entry name" value="FLAVODOXIN_LIKE"/>
    <property type="match status" value="1"/>
</dbReference>
<proteinExistence type="inferred from homology"/>
<accession>A0ABR2L228</accession>
<dbReference type="SUPFAM" id="SSF102114">
    <property type="entry name" value="Radical SAM enzymes"/>
    <property type="match status" value="1"/>
</dbReference>
<comment type="similarity">
    <text evidence="3">Belongs to the TYW1 family.</text>
</comment>
<dbReference type="Gene3D" id="3.40.50.360">
    <property type="match status" value="1"/>
</dbReference>
<keyword evidence="14" id="KW-1185">Reference proteome</keyword>
<organism evidence="13 14">
    <name type="scientific">Tritrichomonas musculus</name>
    <dbReference type="NCBI Taxonomy" id="1915356"/>
    <lineage>
        <taxon>Eukaryota</taxon>
        <taxon>Metamonada</taxon>
        <taxon>Parabasalia</taxon>
        <taxon>Tritrichomonadida</taxon>
        <taxon>Tritrichomonadidae</taxon>
        <taxon>Tritrichomonas</taxon>
    </lineage>
</organism>
<comment type="pathway">
    <text evidence="2">tRNA modification; wybutosine-tRNA(Phe) biosynthesis.</text>
</comment>
<dbReference type="PANTHER" id="PTHR30352">
    <property type="entry name" value="PYRUVATE FORMATE-LYASE-ACTIVATING ENZYME"/>
    <property type="match status" value="1"/>
</dbReference>
<dbReference type="PROSITE" id="PS51918">
    <property type="entry name" value="RADICAL_SAM"/>
    <property type="match status" value="1"/>
</dbReference>
<comment type="function">
    <text evidence="10">Probable component of the wybutosine biosynthesis pathway. Wybutosine is a hyper modified guanosine with a tricyclic base found at the 3'-position adjacent to the anticodon of eukaryotic phenylalanine tRNA. Catalyzes the condensation of N-methylguanine with 2 carbon atoms from pyruvate to form the tricyclic 4-demethylwyosine, an intermediate in wybutosine biosynthesis.</text>
</comment>
<dbReference type="EMBL" id="JAPFFF010000002">
    <property type="protein sequence ID" value="KAK8896300.1"/>
    <property type="molecule type" value="Genomic_DNA"/>
</dbReference>
<feature type="domain" description="Radical SAM core" evidence="12">
    <location>
        <begin position="77"/>
        <end position="300"/>
    </location>
</feature>
<keyword evidence="5" id="KW-0004">4Fe-4S</keyword>
<evidence type="ECO:0000256" key="3">
    <source>
        <dbReference type="ARBA" id="ARBA00010115"/>
    </source>
</evidence>
<dbReference type="InterPro" id="IPR007197">
    <property type="entry name" value="rSAM"/>
</dbReference>
<feature type="domain" description="Flavodoxin-like" evidence="11">
    <location>
        <begin position="400"/>
        <end position="537"/>
    </location>
</feature>
<dbReference type="SFLD" id="SFLDS00029">
    <property type="entry name" value="Radical_SAM"/>
    <property type="match status" value="1"/>
</dbReference>
<dbReference type="Proteomes" id="UP001470230">
    <property type="component" value="Unassembled WGS sequence"/>
</dbReference>
<evidence type="ECO:0000313" key="13">
    <source>
        <dbReference type="EMBL" id="KAK8896300.1"/>
    </source>
</evidence>
<sequence length="539" mass="60216">MFKKKTKYVELKDSPLFHPYPNGDIQCLCCQHKCVIQPGKLGKCRVRANIDGKPYSPTWGQYTVAIDPIEKKPLYHFLPGSKVYSYGTVGCNFNCQFCQNSSLSMWKLDIEDVSALDNSEGRKLSKYTPEEMVRGALKNGCLSIASTYNEPTVSTEYSYQVFKLAKKEGLYTIYVTNGFESVETLNYLGPYLDAVNIDLKSFREDFYVKVLGGHLKGVCDTIKRCYAMGIHTEITTLLIPDANDSNEEIQDIVNFLASIDKDIVWHVSAYHDDYKFVGRGRTPVQTLQRAVDIGHKAGLKYIYMGNVRTPDGRNTKCPKCGKTLINREWFDANPSTLKKGRCSCGEAIPGRFIDAANLKPKIDHVPKDLLFDEELNNMGLPTSAAAALASGDDANNLPENFVVYASKGGTSKNFAEKIAEHLNYNTVINFSSLTVQNLQKAKNVVFVVSTYGRGMPPPNANDAWEKIKEFTGQLPNLKFAVLGCGSSSFSATFAGFAKNIEEKLLSLNCKEIVPLCTRDEMEEEDDEKVEQWITNLSFK</sequence>
<dbReference type="PRINTS" id="PR00369">
    <property type="entry name" value="FLAVODOXIN"/>
</dbReference>
<protein>
    <recommendedName>
        <fullName evidence="4">tRNA 4-demethylwyosine synthase (AdoMet-dependent)</fullName>
        <ecNumber evidence="4">4.1.3.44</ecNumber>
    </recommendedName>
</protein>
<evidence type="ECO:0000256" key="7">
    <source>
        <dbReference type="ARBA" id="ARBA00022723"/>
    </source>
</evidence>
<reference evidence="13 14" key="1">
    <citation type="submission" date="2024-04" db="EMBL/GenBank/DDBJ databases">
        <title>Tritrichomonas musculus Genome.</title>
        <authorList>
            <person name="Alves-Ferreira E."/>
            <person name="Grigg M."/>
            <person name="Lorenzi H."/>
            <person name="Galac M."/>
        </authorList>
    </citation>
    <scope>NUCLEOTIDE SEQUENCE [LARGE SCALE GENOMIC DNA]</scope>
    <source>
        <strain evidence="13 14">EAF2021</strain>
    </source>
</reference>
<dbReference type="InterPro" id="IPR027596">
    <property type="entry name" value="AmmeMemoSam_rS"/>
</dbReference>
<evidence type="ECO:0000256" key="1">
    <source>
        <dbReference type="ARBA" id="ARBA00001966"/>
    </source>
</evidence>
<keyword evidence="9" id="KW-0411">Iron-sulfur</keyword>
<comment type="cofactor">
    <cofactor evidence="1">
        <name>[4Fe-4S] cluster</name>
        <dbReference type="ChEBI" id="CHEBI:49883"/>
    </cofactor>
</comment>
<evidence type="ECO:0000259" key="12">
    <source>
        <dbReference type="PROSITE" id="PS51918"/>
    </source>
</evidence>
<keyword evidence="7" id="KW-0479">Metal-binding</keyword>
<dbReference type="InterPro" id="IPR029039">
    <property type="entry name" value="Flavoprotein-like_sf"/>
</dbReference>
<keyword evidence="6" id="KW-0949">S-adenosyl-L-methionine</keyword>
<dbReference type="InterPro" id="IPR008254">
    <property type="entry name" value="Flavodoxin/NO_synth"/>
</dbReference>
<evidence type="ECO:0000256" key="9">
    <source>
        <dbReference type="ARBA" id="ARBA00023014"/>
    </source>
</evidence>
<dbReference type="InterPro" id="IPR058240">
    <property type="entry name" value="rSAM_sf"/>
</dbReference>
<evidence type="ECO:0000313" key="14">
    <source>
        <dbReference type="Proteomes" id="UP001470230"/>
    </source>
</evidence>
<evidence type="ECO:0000256" key="5">
    <source>
        <dbReference type="ARBA" id="ARBA00022485"/>
    </source>
</evidence>
<dbReference type="Pfam" id="PF04055">
    <property type="entry name" value="Radical_SAM"/>
    <property type="match status" value="1"/>
</dbReference>
<comment type="caution">
    <text evidence="13">The sequence shown here is derived from an EMBL/GenBank/DDBJ whole genome shotgun (WGS) entry which is preliminary data.</text>
</comment>
<dbReference type="CDD" id="cd01335">
    <property type="entry name" value="Radical_SAM"/>
    <property type="match status" value="1"/>
</dbReference>
<evidence type="ECO:0000256" key="2">
    <source>
        <dbReference type="ARBA" id="ARBA00004797"/>
    </source>
</evidence>
<keyword evidence="8" id="KW-0408">Iron</keyword>